<dbReference type="EMBL" id="UINC01194223">
    <property type="protein sequence ID" value="SVE10209.1"/>
    <property type="molecule type" value="Genomic_DNA"/>
</dbReference>
<evidence type="ECO:0000259" key="1">
    <source>
        <dbReference type="Pfam" id="PF00753"/>
    </source>
</evidence>
<dbReference type="InterPro" id="IPR001279">
    <property type="entry name" value="Metallo-B-lactamas"/>
</dbReference>
<sequence length="86" mass="9508">MRLERLSGIHHDSACIVVSGTESTVIIDSGTSWYQSNLVERLNPHLEGRAPLSAILLTHRHFDSCGAAPHLAEHFDVRVKVHEDAV</sequence>
<feature type="non-terminal residue" evidence="2">
    <location>
        <position position="86"/>
    </location>
</feature>
<reference evidence="2" key="1">
    <citation type="submission" date="2018-05" db="EMBL/GenBank/DDBJ databases">
        <authorList>
            <person name="Lanie J.A."/>
            <person name="Ng W.-L."/>
            <person name="Kazmierczak K.M."/>
            <person name="Andrzejewski T.M."/>
            <person name="Davidsen T.M."/>
            <person name="Wayne K.J."/>
            <person name="Tettelin H."/>
            <person name="Glass J.I."/>
            <person name="Rusch D."/>
            <person name="Podicherti R."/>
            <person name="Tsui H.-C.T."/>
            <person name="Winkler M.E."/>
        </authorList>
    </citation>
    <scope>NUCLEOTIDE SEQUENCE</scope>
</reference>
<evidence type="ECO:0000313" key="2">
    <source>
        <dbReference type="EMBL" id="SVE10209.1"/>
    </source>
</evidence>
<name>A0A383ARQ8_9ZZZZ</name>
<proteinExistence type="predicted"/>
<dbReference type="Gene3D" id="3.60.15.10">
    <property type="entry name" value="Ribonuclease Z/Hydroxyacylglutathione hydrolase-like"/>
    <property type="match status" value="1"/>
</dbReference>
<dbReference type="Pfam" id="PF00753">
    <property type="entry name" value="Lactamase_B"/>
    <property type="match status" value="1"/>
</dbReference>
<dbReference type="AlphaFoldDB" id="A0A383ARQ8"/>
<dbReference type="InterPro" id="IPR036866">
    <property type="entry name" value="RibonucZ/Hydroxyglut_hydro"/>
</dbReference>
<organism evidence="2">
    <name type="scientific">marine metagenome</name>
    <dbReference type="NCBI Taxonomy" id="408172"/>
    <lineage>
        <taxon>unclassified sequences</taxon>
        <taxon>metagenomes</taxon>
        <taxon>ecological metagenomes</taxon>
    </lineage>
</organism>
<protein>
    <recommendedName>
        <fullName evidence="1">Metallo-beta-lactamase domain-containing protein</fullName>
    </recommendedName>
</protein>
<accession>A0A383ARQ8</accession>
<feature type="domain" description="Metallo-beta-lactamase" evidence="1">
    <location>
        <begin position="13"/>
        <end position="84"/>
    </location>
</feature>
<dbReference type="SUPFAM" id="SSF56281">
    <property type="entry name" value="Metallo-hydrolase/oxidoreductase"/>
    <property type="match status" value="1"/>
</dbReference>
<gene>
    <name evidence="2" type="ORF">METZ01_LOCUS463063</name>
</gene>